<dbReference type="EMBL" id="CP023324">
    <property type="protein sequence ID" value="ATY62610.1"/>
    <property type="molecule type" value="Genomic_DNA"/>
</dbReference>
<name>A0A2H4SHN7_CORMI</name>
<accession>A0A2H4SHN7</accession>
<organism evidence="1 2">
    <name type="scientific">Cordyceps militaris</name>
    <name type="common">Caterpillar fungus</name>
    <name type="synonym">Clavaria militaris</name>
    <dbReference type="NCBI Taxonomy" id="73501"/>
    <lineage>
        <taxon>Eukaryota</taxon>
        <taxon>Fungi</taxon>
        <taxon>Dikarya</taxon>
        <taxon>Ascomycota</taxon>
        <taxon>Pezizomycotina</taxon>
        <taxon>Sordariomycetes</taxon>
        <taxon>Hypocreomycetidae</taxon>
        <taxon>Hypocreales</taxon>
        <taxon>Cordycipitaceae</taxon>
        <taxon>Cordyceps</taxon>
    </lineage>
</organism>
<protein>
    <submittedName>
        <fullName evidence="1">Uncharacterized protein</fullName>
    </submittedName>
</protein>
<sequence length="99" mass="11095">MCKFFFEVTMCPCGEAARCLGARLTEQVAIGGTLFHILSDPVHRSELCLRRRLRERGSLPSRDCFQTAAASRAGRVGDQISYIFTERPCSHCSMCSNYL</sequence>
<dbReference type="VEuPathDB" id="FungiDB:A9K55_008055"/>
<dbReference type="OrthoDB" id="10363687at2759"/>
<gene>
    <name evidence="1" type="ORF">A9K55_008055</name>
</gene>
<proteinExistence type="predicted"/>
<reference evidence="1 2" key="1">
    <citation type="journal article" date="2017" name="BMC Genomics">
        <title>Chromosome level assembly and secondary metabolite potential of the parasitic fungus Cordyceps militaris.</title>
        <authorList>
            <person name="Kramer G.J."/>
            <person name="Nodwell J.R."/>
        </authorList>
    </citation>
    <scope>NUCLEOTIDE SEQUENCE [LARGE SCALE GENOMIC DNA]</scope>
    <source>
        <strain evidence="1 2">ATCC 34164</strain>
    </source>
</reference>
<dbReference type="AlphaFoldDB" id="A0A2H4SHN7"/>
<dbReference type="VEuPathDB" id="FungiDB:CCM_06852"/>
<dbReference type="OMA" id="RDCFQTA"/>
<dbReference type="Proteomes" id="UP000323067">
    <property type="component" value="Chromosome vii"/>
</dbReference>
<evidence type="ECO:0000313" key="2">
    <source>
        <dbReference type="Proteomes" id="UP000323067"/>
    </source>
</evidence>
<evidence type="ECO:0000313" key="1">
    <source>
        <dbReference type="EMBL" id="ATY62610.1"/>
    </source>
</evidence>